<dbReference type="PANTHER" id="PTHR43976:SF9">
    <property type="entry name" value="OXIDOREDUCTASE"/>
    <property type="match status" value="1"/>
</dbReference>
<comment type="similarity">
    <text evidence="1">Belongs to the short-chain dehydrogenases/reductases (SDR) family.</text>
</comment>
<dbReference type="RefSeq" id="WP_060082007.1">
    <property type="nucleotide sequence ID" value="NZ_CADFFO010000011.1"/>
</dbReference>
<comment type="caution">
    <text evidence="2">The sequence shown here is derived from an EMBL/GenBank/DDBJ whole genome shotgun (WGS) entry which is preliminary data.</text>
</comment>
<dbReference type="PRINTS" id="PR00081">
    <property type="entry name" value="GDHRDH"/>
</dbReference>
<dbReference type="EMBL" id="PVHK01000038">
    <property type="protein sequence ID" value="PRH43336.1"/>
    <property type="molecule type" value="Genomic_DNA"/>
</dbReference>
<dbReference type="InterPro" id="IPR051911">
    <property type="entry name" value="SDR_oxidoreductase"/>
</dbReference>
<gene>
    <name evidence="2" type="ORF">C6T65_05430</name>
</gene>
<dbReference type="PRINTS" id="PR00080">
    <property type="entry name" value="SDRFAMILY"/>
</dbReference>
<protein>
    <submittedName>
        <fullName evidence="2">KR domain-containing protein</fullName>
    </submittedName>
</protein>
<proteinExistence type="inferred from homology"/>
<dbReference type="SUPFAM" id="SSF51735">
    <property type="entry name" value="NAD(P)-binding Rossmann-fold domains"/>
    <property type="match status" value="1"/>
</dbReference>
<evidence type="ECO:0000313" key="3">
    <source>
        <dbReference type="Proteomes" id="UP000237632"/>
    </source>
</evidence>
<sequence length="310" mass="32997">MTYETNQVVLVTGAGSGIGRAIALSLARGGHRVYASMRDPQEIDRERSDALQQLARRESLALDVLELDVLSETACRAAVDFILAQQGRIDVAVNNAGMLMVGLTEAFSVEQAAQIIDTNALSWLRVNRAALPAMRRQGRGLLMYVGSTTSRLHEPFLGPYTASKAAGDALAEIMAMEVRPSGIDSVILVPGAFTSGTEHFSDAGSPAYSTIERQYGPLAQRIAGLGEKLASIDAGNGGALDVSAVGTAALDVLAMPHGQRPLRVTVDGQRKGTEAIDAVHHEKQVAFLRRMGLEDLILPPPVATREEMKA</sequence>
<dbReference type="InterPro" id="IPR002347">
    <property type="entry name" value="SDR_fam"/>
</dbReference>
<name>A0AA44Y322_BURVI</name>
<dbReference type="AlphaFoldDB" id="A0AA44Y322"/>
<dbReference type="InterPro" id="IPR036291">
    <property type="entry name" value="NAD(P)-bd_dom_sf"/>
</dbReference>
<dbReference type="PANTHER" id="PTHR43976">
    <property type="entry name" value="SHORT CHAIN DEHYDROGENASE"/>
    <property type="match status" value="1"/>
</dbReference>
<dbReference type="PROSITE" id="PS00061">
    <property type="entry name" value="ADH_SHORT"/>
    <property type="match status" value="1"/>
</dbReference>
<dbReference type="Proteomes" id="UP000237632">
    <property type="component" value="Unassembled WGS sequence"/>
</dbReference>
<evidence type="ECO:0000313" key="2">
    <source>
        <dbReference type="EMBL" id="PRH43336.1"/>
    </source>
</evidence>
<dbReference type="Gene3D" id="3.40.50.720">
    <property type="entry name" value="NAD(P)-binding Rossmann-like Domain"/>
    <property type="match status" value="1"/>
</dbReference>
<accession>A0AA44Y322</accession>
<evidence type="ECO:0000256" key="1">
    <source>
        <dbReference type="RuleBase" id="RU000363"/>
    </source>
</evidence>
<dbReference type="Pfam" id="PF00106">
    <property type="entry name" value="adh_short"/>
    <property type="match status" value="1"/>
</dbReference>
<reference evidence="2 3" key="1">
    <citation type="submission" date="2018-03" db="EMBL/GenBank/DDBJ databases">
        <authorList>
            <person name="Nguyen K."/>
            <person name="Fouts D."/>
            <person name="Sutton G."/>
        </authorList>
    </citation>
    <scope>NUCLEOTIDE SEQUENCE [LARGE SCALE GENOMIC DNA]</scope>
    <source>
        <strain evidence="2 3">AU3578</strain>
    </source>
</reference>
<organism evidence="2 3">
    <name type="scientific">Burkholderia vietnamiensis</name>
    <dbReference type="NCBI Taxonomy" id="60552"/>
    <lineage>
        <taxon>Bacteria</taxon>
        <taxon>Pseudomonadati</taxon>
        <taxon>Pseudomonadota</taxon>
        <taxon>Betaproteobacteria</taxon>
        <taxon>Burkholderiales</taxon>
        <taxon>Burkholderiaceae</taxon>
        <taxon>Burkholderia</taxon>
        <taxon>Burkholderia cepacia complex</taxon>
    </lineage>
</organism>
<dbReference type="InterPro" id="IPR020904">
    <property type="entry name" value="Sc_DH/Rdtase_CS"/>
</dbReference>